<dbReference type="Pfam" id="PF08427">
    <property type="entry name" value="ARMH3_C"/>
    <property type="match status" value="1"/>
</dbReference>
<evidence type="ECO:0000313" key="6">
    <source>
        <dbReference type="EMBL" id="KAK8404142.1"/>
    </source>
</evidence>
<reference evidence="6 7" key="1">
    <citation type="submission" date="2023-03" db="EMBL/GenBank/DDBJ databases">
        <title>High-quality genome of Scylla paramamosain provides insights in environmental adaptation.</title>
        <authorList>
            <person name="Zhang L."/>
        </authorList>
    </citation>
    <scope>NUCLEOTIDE SEQUENCE [LARGE SCALE GENOMIC DNA]</scope>
    <source>
        <strain evidence="6">LZ_2023a</strain>
        <tissue evidence="6">Muscle</tissue>
    </source>
</reference>
<evidence type="ECO:0000256" key="4">
    <source>
        <dbReference type="ARBA" id="ARBA00023136"/>
    </source>
</evidence>
<dbReference type="GO" id="GO:0016020">
    <property type="term" value="C:membrane"/>
    <property type="evidence" value="ECO:0007669"/>
    <property type="project" value="UniProtKB-SubCell"/>
</dbReference>
<dbReference type="GO" id="GO:0005829">
    <property type="term" value="C:cytosol"/>
    <property type="evidence" value="ECO:0007669"/>
    <property type="project" value="TreeGrafter"/>
</dbReference>
<dbReference type="PANTHER" id="PTHR13608:SF3">
    <property type="entry name" value="ARMADILLO-LIKE HELICAL DOMAIN-CONTAINING PROTEIN 3"/>
    <property type="match status" value="1"/>
</dbReference>
<evidence type="ECO:0000259" key="5">
    <source>
        <dbReference type="SMART" id="SM01158"/>
    </source>
</evidence>
<evidence type="ECO:0000256" key="1">
    <source>
        <dbReference type="ARBA" id="ARBA00004370"/>
    </source>
</evidence>
<evidence type="ECO:0000313" key="7">
    <source>
        <dbReference type="Proteomes" id="UP001487740"/>
    </source>
</evidence>
<dbReference type="Proteomes" id="UP001487740">
    <property type="component" value="Unassembled WGS sequence"/>
</dbReference>
<dbReference type="InterPro" id="IPR039868">
    <property type="entry name" value="ARMD3-like"/>
</dbReference>
<dbReference type="AlphaFoldDB" id="A0AAW0UVJ5"/>
<dbReference type="InterPro" id="IPR013636">
    <property type="entry name" value="ARMH3_C"/>
</dbReference>
<dbReference type="EMBL" id="JARAKH010000005">
    <property type="protein sequence ID" value="KAK8404142.1"/>
    <property type="molecule type" value="Genomic_DNA"/>
</dbReference>
<keyword evidence="4" id="KW-0472">Membrane</keyword>
<comment type="subcellular location">
    <subcellularLocation>
        <location evidence="1">Membrane</location>
    </subcellularLocation>
</comment>
<evidence type="ECO:0000256" key="2">
    <source>
        <dbReference type="ARBA" id="ARBA00022692"/>
    </source>
</evidence>
<accession>A0AAW0UVJ5</accession>
<keyword evidence="3" id="KW-1133">Transmembrane helix</keyword>
<evidence type="ECO:0000256" key="3">
    <source>
        <dbReference type="ARBA" id="ARBA00022989"/>
    </source>
</evidence>
<sequence>MYEDLFHGVDPCINNPRFWEDLFLLKPKMSALEGEISRCTSDQLVGLKDNINTLFAKCVQTLAHEHNIRVVNALLTLCSLVRGLYRKMQGDYGFDFINILIGFDAAEEQMQLLLNHCSNFLTGEYCDSLKSLSLKFLLVLATGTDNISQNTVLEYLTINCNFDAVIQLLSHSSTRNQHGPEAVLYLMLMVNYRKHEMTNPYTVNISLLDDELILNGYGQVITASLADFNHKYSAHFMEPHGSGWFASLTSMVGSMFLSEEMATRNEHIKANDSFLLALYEASEAAPHQPRDSTETPSPATPVEIETCVQPTNLLVTFLEYCSIVMQDTKTEESLSNVKLCFIIITCIAEDQYCNLLLHDANLVFTVPLHRLPMRHRKVVPERTTHARPLACAVLDVMVEFMMSHMMKKLPIELFLLNVGITHRLLCYQKRNSVRLPYNWKDLWAALIALAKFLVTNEAYLAKKMNIFQLANQVMNIFNLFITYGDTFLSTPSSYDELYYEIMRMHQVFENMYLMSLRYSRTDGDYKESAQKLTNSLGNIRSIINHFTPKLEKWSQEHSISTLTEEQVLEVVRNNYDSLTLKLHDSLDQYEKYAEKPQHANFFANMVRSILSDTRQSIDFSAFENLSILQELSNST</sequence>
<comment type="caution">
    <text evidence="6">The sequence shown here is derived from an EMBL/GenBank/DDBJ whole genome shotgun (WGS) entry which is preliminary data.</text>
</comment>
<organism evidence="6 7">
    <name type="scientific">Scylla paramamosain</name>
    <name type="common">Mud crab</name>
    <dbReference type="NCBI Taxonomy" id="85552"/>
    <lineage>
        <taxon>Eukaryota</taxon>
        <taxon>Metazoa</taxon>
        <taxon>Ecdysozoa</taxon>
        <taxon>Arthropoda</taxon>
        <taxon>Crustacea</taxon>
        <taxon>Multicrustacea</taxon>
        <taxon>Malacostraca</taxon>
        <taxon>Eumalacostraca</taxon>
        <taxon>Eucarida</taxon>
        <taxon>Decapoda</taxon>
        <taxon>Pleocyemata</taxon>
        <taxon>Brachyura</taxon>
        <taxon>Eubrachyura</taxon>
        <taxon>Portunoidea</taxon>
        <taxon>Portunidae</taxon>
        <taxon>Portuninae</taxon>
        <taxon>Scylla</taxon>
    </lineage>
</organism>
<name>A0AAW0UVJ5_SCYPA</name>
<feature type="domain" description="Armadillo-like helical" evidence="5">
    <location>
        <begin position="381"/>
        <end position="617"/>
    </location>
</feature>
<proteinExistence type="predicted"/>
<keyword evidence="7" id="KW-1185">Reference proteome</keyword>
<gene>
    <name evidence="6" type="ORF">O3P69_000300</name>
</gene>
<protein>
    <recommendedName>
        <fullName evidence="5">Armadillo-like helical domain-containing protein</fullName>
    </recommendedName>
</protein>
<keyword evidence="2" id="KW-0812">Transmembrane</keyword>
<dbReference type="SMART" id="SM01158">
    <property type="entry name" value="DUF1741"/>
    <property type="match status" value="1"/>
</dbReference>
<dbReference type="PANTHER" id="PTHR13608">
    <property type="entry name" value="ARMADILLO-LIKE HELICAL DOMAIN-CONTAINING PROTEIN 3"/>
    <property type="match status" value="1"/>
</dbReference>